<accession>A0AAE8MMH5</accession>
<organism evidence="2 3">
    <name type="scientific">Fusarium torulosum</name>
    <dbReference type="NCBI Taxonomy" id="33205"/>
    <lineage>
        <taxon>Eukaryota</taxon>
        <taxon>Fungi</taxon>
        <taxon>Dikarya</taxon>
        <taxon>Ascomycota</taxon>
        <taxon>Pezizomycotina</taxon>
        <taxon>Sordariomycetes</taxon>
        <taxon>Hypocreomycetidae</taxon>
        <taxon>Hypocreales</taxon>
        <taxon>Nectriaceae</taxon>
        <taxon>Fusarium</taxon>
    </lineage>
</organism>
<name>A0AAE8MMH5_9HYPO</name>
<reference evidence="2" key="1">
    <citation type="submission" date="2018-03" db="EMBL/GenBank/DDBJ databases">
        <authorList>
            <person name="Guldener U."/>
        </authorList>
    </citation>
    <scope>NUCLEOTIDE SEQUENCE</scope>
</reference>
<keyword evidence="3" id="KW-1185">Reference proteome</keyword>
<dbReference type="Proteomes" id="UP001187734">
    <property type="component" value="Unassembled WGS sequence"/>
</dbReference>
<comment type="caution">
    <text evidence="2">The sequence shown here is derived from an EMBL/GenBank/DDBJ whole genome shotgun (WGS) entry which is preliminary data.</text>
</comment>
<proteinExistence type="predicted"/>
<gene>
    <name evidence="2" type="ORF">FTOL_13286</name>
</gene>
<dbReference type="EMBL" id="ONZP01000759">
    <property type="protein sequence ID" value="SPJ90405.1"/>
    <property type="molecule type" value="Genomic_DNA"/>
</dbReference>
<protein>
    <submittedName>
        <fullName evidence="2">Uncharacterized protein</fullName>
    </submittedName>
</protein>
<evidence type="ECO:0000256" key="1">
    <source>
        <dbReference type="SAM" id="MobiDB-lite"/>
    </source>
</evidence>
<sequence>MTALISHASNTVVKLIRNGTLRLENVTILPGDEGFLHNMKYIISKFTFGKAFRGYMNSTSPELAESLKSVNHSLARIMIGTYEETPHGDDRGCPNSSVIDRSVSQNRRPHYTCPPSRRSLSRLRSPHDKLPTGTNFHFILISEIQVITTHLKESKPHRYTFDQ</sequence>
<evidence type="ECO:0000313" key="3">
    <source>
        <dbReference type="Proteomes" id="UP001187734"/>
    </source>
</evidence>
<feature type="region of interest" description="Disordered" evidence="1">
    <location>
        <begin position="103"/>
        <end position="126"/>
    </location>
</feature>
<dbReference type="AlphaFoldDB" id="A0AAE8MMH5"/>
<evidence type="ECO:0000313" key="2">
    <source>
        <dbReference type="EMBL" id="SPJ90405.1"/>
    </source>
</evidence>